<reference evidence="1 2" key="1">
    <citation type="journal article" date="2015" name="PLoS Pathog.">
        <title>Leptomonas seymouri: Adaptations to the Dixenous Life Cycle Analyzed by Genome Sequencing, Transcriptome Profiling and Co-infection with Leishmania donovani.</title>
        <authorList>
            <person name="Kraeva N."/>
            <person name="Butenko A."/>
            <person name="Hlavacova J."/>
            <person name="Kostygov A."/>
            <person name="Myskova J."/>
            <person name="Grybchuk D."/>
            <person name="Lestinova T."/>
            <person name="Votypka J."/>
            <person name="Volf P."/>
            <person name="Opperdoes F."/>
            <person name="Flegontov P."/>
            <person name="Lukes J."/>
            <person name="Yurchenko V."/>
        </authorList>
    </citation>
    <scope>NUCLEOTIDE SEQUENCE [LARGE SCALE GENOMIC DNA]</scope>
    <source>
        <strain evidence="1 2">ATCC 30220</strain>
    </source>
</reference>
<protein>
    <recommendedName>
        <fullName evidence="3">Sfi1 spindle body domain-containing protein</fullName>
    </recommendedName>
</protein>
<dbReference type="OrthoDB" id="265928at2759"/>
<evidence type="ECO:0000313" key="1">
    <source>
        <dbReference type="EMBL" id="KPI87995.1"/>
    </source>
</evidence>
<evidence type="ECO:0000313" key="2">
    <source>
        <dbReference type="Proteomes" id="UP000038009"/>
    </source>
</evidence>
<dbReference type="AlphaFoldDB" id="A0A0N1ILB8"/>
<dbReference type="VEuPathDB" id="TriTrypDB:Lsey_0066_0230"/>
<sequence>MIRGRARVDVLADLQRIRGEAEARVLQRLLLRWGLYAVRRHALRQLQQSTLHVLWRRLGGRCFAWWRLLAERRLCRDALYQEAVLCEAKFLRDCVCRVMWSRWQQYARARARRRDRATHLSLVNRQRHAVFRFRVWWCYPRQCAVIRRLRCIRFAAERRLARFTLVRWRMHTLEQLLVFPLEVKAAQQVALHAFYVWQNRALMSARLRRLQQEASWDLGLRSFDTWRRWLRRRLQAALLQKVNETRVLLLVFTQWAWHHQLDAVSLSKGLR</sequence>
<dbReference type="EMBL" id="LJSK01000066">
    <property type="protein sequence ID" value="KPI87995.1"/>
    <property type="molecule type" value="Genomic_DNA"/>
</dbReference>
<dbReference type="Proteomes" id="UP000038009">
    <property type="component" value="Unassembled WGS sequence"/>
</dbReference>
<name>A0A0N1ILB8_LEPSE</name>
<proteinExistence type="predicted"/>
<keyword evidence="2" id="KW-1185">Reference proteome</keyword>
<organism evidence="1 2">
    <name type="scientific">Leptomonas seymouri</name>
    <dbReference type="NCBI Taxonomy" id="5684"/>
    <lineage>
        <taxon>Eukaryota</taxon>
        <taxon>Discoba</taxon>
        <taxon>Euglenozoa</taxon>
        <taxon>Kinetoplastea</taxon>
        <taxon>Metakinetoplastina</taxon>
        <taxon>Trypanosomatida</taxon>
        <taxon>Trypanosomatidae</taxon>
        <taxon>Leishmaniinae</taxon>
        <taxon>Leptomonas</taxon>
    </lineage>
</organism>
<gene>
    <name evidence="1" type="ORF">ABL78_2931</name>
</gene>
<dbReference type="OMA" id="TLIRWRL"/>
<comment type="caution">
    <text evidence="1">The sequence shown here is derived from an EMBL/GenBank/DDBJ whole genome shotgun (WGS) entry which is preliminary data.</text>
</comment>
<evidence type="ECO:0008006" key="3">
    <source>
        <dbReference type="Google" id="ProtNLM"/>
    </source>
</evidence>
<accession>A0A0N1ILB8</accession>